<gene>
    <name evidence="3" type="ORF">BFG57_07745</name>
</gene>
<dbReference type="AlphaFoldDB" id="A0A1E5LKD6"/>
<proteinExistence type="predicted"/>
<evidence type="ECO:0000256" key="2">
    <source>
        <dbReference type="SAM" id="Phobius"/>
    </source>
</evidence>
<comment type="caution">
    <text evidence="3">The sequence shown here is derived from an EMBL/GenBank/DDBJ whole genome shotgun (WGS) entry which is preliminary data.</text>
</comment>
<dbReference type="Proteomes" id="UP000095209">
    <property type="component" value="Unassembled WGS sequence"/>
</dbReference>
<dbReference type="Pfam" id="PF19893">
    <property type="entry name" value="DUF6366"/>
    <property type="match status" value="1"/>
</dbReference>
<dbReference type="STRING" id="1305675.BFG57_07745"/>
<keyword evidence="2" id="KW-0472">Membrane</keyword>
<accession>A0A1E5LKD6</accession>
<evidence type="ECO:0000313" key="4">
    <source>
        <dbReference type="Proteomes" id="UP000095209"/>
    </source>
</evidence>
<dbReference type="InterPro" id="IPR045946">
    <property type="entry name" value="DUF6366"/>
</dbReference>
<organism evidence="3 4">
    <name type="scientific">Bacillus solimangrovi</name>
    <dbReference type="NCBI Taxonomy" id="1305675"/>
    <lineage>
        <taxon>Bacteria</taxon>
        <taxon>Bacillati</taxon>
        <taxon>Bacillota</taxon>
        <taxon>Bacilli</taxon>
        <taxon>Bacillales</taxon>
        <taxon>Bacillaceae</taxon>
        <taxon>Bacillus</taxon>
    </lineage>
</organism>
<feature type="region of interest" description="Disordered" evidence="1">
    <location>
        <begin position="1"/>
        <end position="29"/>
    </location>
</feature>
<dbReference type="OrthoDB" id="2935923at2"/>
<dbReference type="EMBL" id="MJEH01000001">
    <property type="protein sequence ID" value="OEH94552.1"/>
    <property type="molecule type" value="Genomic_DNA"/>
</dbReference>
<keyword evidence="2" id="KW-1133">Transmembrane helix</keyword>
<keyword evidence="4" id="KW-1185">Reference proteome</keyword>
<sequence length="69" mass="7571">MKETDTPKQREKLRQEELKSNRMNGVNDGLNRAESGSLVDLAGSIGWRGTGLIILGAVIVFVVVTLLFK</sequence>
<feature type="compositionally biased region" description="Basic and acidic residues" evidence="1">
    <location>
        <begin position="1"/>
        <end position="20"/>
    </location>
</feature>
<evidence type="ECO:0000256" key="1">
    <source>
        <dbReference type="SAM" id="MobiDB-lite"/>
    </source>
</evidence>
<protein>
    <recommendedName>
        <fullName evidence="5">Phage capsid protein</fullName>
    </recommendedName>
</protein>
<feature type="transmembrane region" description="Helical" evidence="2">
    <location>
        <begin position="45"/>
        <end position="68"/>
    </location>
</feature>
<dbReference type="RefSeq" id="WP_069715486.1">
    <property type="nucleotide sequence ID" value="NZ_MJEH01000001.1"/>
</dbReference>
<keyword evidence="2" id="KW-0812">Transmembrane</keyword>
<evidence type="ECO:0008006" key="5">
    <source>
        <dbReference type="Google" id="ProtNLM"/>
    </source>
</evidence>
<reference evidence="3 4" key="1">
    <citation type="submission" date="2016-08" db="EMBL/GenBank/DDBJ databases">
        <title>Genome of Bacillus solimangrovi GH2-4.</title>
        <authorList>
            <person name="Lim S."/>
            <person name="Kim B.-C."/>
        </authorList>
    </citation>
    <scope>NUCLEOTIDE SEQUENCE [LARGE SCALE GENOMIC DNA]</scope>
    <source>
        <strain evidence="3 4">GH2-4</strain>
    </source>
</reference>
<evidence type="ECO:0000313" key="3">
    <source>
        <dbReference type="EMBL" id="OEH94552.1"/>
    </source>
</evidence>
<name>A0A1E5LKD6_9BACI</name>